<feature type="region of interest" description="Disordered" evidence="1">
    <location>
        <begin position="1"/>
        <end position="82"/>
    </location>
</feature>
<dbReference type="AlphaFoldDB" id="A0A9P6SKQ8"/>
<feature type="compositionally biased region" description="Basic and acidic residues" evidence="1">
    <location>
        <begin position="304"/>
        <end position="320"/>
    </location>
</feature>
<proteinExistence type="predicted"/>
<sequence>MGWFWGSENDGNKSQDPLRDLDPSLRDFLAKESPVKYNASNPPSGSPAPDTPQSAPRQAPDSRASDSAPKSDAPKEAKLPPESLFQDGRYADLWKTYQSQAETEAAGKSDQEKINDVLEGYKYRKAEIGRAALENCALEQWDVNECFRSVSWSRTLNLCRAENKKFERCYLMQSKFLKALGYLSTLDRPQEVDEQIQMHADSLYHQMLEQEKAIEEAKAEGRPIPAFPPLLSARVSKATANAIPEAEPNHVQVYDMPPKVQEAFKKRLEGLSDDQRILEERAIKAEIQAGEQVAGHLSTIYDKQEAERKRRKEEGKETIADKASASPGFSNFKYEPLDLSSKRPSIRLAILQPGTTNSTVRVTLAHAAFADRPRYEALSYTWGAPNEVKGIEVGDPESVEKTETSGCC</sequence>
<dbReference type="EMBL" id="VNKQ01000018">
    <property type="protein sequence ID" value="KAG0645581.1"/>
    <property type="molecule type" value="Genomic_DNA"/>
</dbReference>
<evidence type="ECO:0000313" key="2">
    <source>
        <dbReference type="EMBL" id="KAG0645581.1"/>
    </source>
</evidence>
<reference evidence="2" key="1">
    <citation type="submission" date="2019-07" db="EMBL/GenBank/DDBJ databases">
        <title>Hyphodiscus hymeniophilus genome sequencing and assembly.</title>
        <authorList>
            <person name="Kramer G."/>
            <person name="Nodwell J."/>
        </authorList>
    </citation>
    <scope>NUCLEOTIDE SEQUENCE</scope>
    <source>
        <strain evidence="2">ATCC 34498</strain>
    </source>
</reference>
<organism evidence="2 3">
    <name type="scientific">Hyphodiscus hymeniophilus</name>
    <dbReference type="NCBI Taxonomy" id="353542"/>
    <lineage>
        <taxon>Eukaryota</taxon>
        <taxon>Fungi</taxon>
        <taxon>Dikarya</taxon>
        <taxon>Ascomycota</taxon>
        <taxon>Pezizomycotina</taxon>
        <taxon>Leotiomycetes</taxon>
        <taxon>Helotiales</taxon>
        <taxon>Hyphodiscaceae</taxon>
        <taxon>Hyphodiscus</taxon>
    </lineage>
</organism>
<gene>
    <name evidence="2" type="ORF">D0Z07_8647</name>
</gene>
<evidence type="ECO:0000256" key="1">
    <source>
        <dbReference type="SAM" id="MobiDB-lite"/>
    </source>
</evidence>
<keyword evidence="3" id="KW-1185">Reference proteome</keyword>
<dbReference type="Proteomes" id="UP000785200">
    <property type="component" value="Unassembled WGS sequence"/>
</dbReference>
<feature type="region of interest" description="Disordered" evidence="1">
    <location>
        <begin position="304"/>
        <end position="324"/>
    </location>
</feature>
<feature type="compositionally biased region" description="Basic and acidic residues" evidence="1">
    <location>
        <begin position="10"/>
        <end position="34"/>
    </location>
</feature>
<evidence type="ECO:0000313" key="3">
    <source>
        <dbReference type="Proteomes" id="UP000785200"/>
    </source>
</evidence>
<comment type="caution">
    <text evidence="2">The sequence shown here is derived from an EMBL/GenBank/DDBJ whole genome shotgun (WGS) entry which is preliminary data.</text>
</comment>
<dbReference type="OrthoDB" id="2103031at2759"/>
<name>A0A9P6SKQ8_9HELO</name>
<protein>
    <submittedName>
        <fullName evidence="2">Uncharacterized protein</fullName>
    </submittedName>
</protein>
<accession>A0A9P6SKQ8</accession>